<name>A0A2A6CDG8_PRIPA</name>
<sequence>MLPPVPTIFSSIYETVREIIGQIRRYLAQSKKFYSLRHWLQMPFRRNQFFSLFFVPKIANFKRVWQPRCVRHAISPRLPYSLKITNFWNEERREKLISTTRHLEPMTAQHEK</sequence>
<organism evidence="1 2">
    <name type="scientific">Pristionchus pacificus</name>
    <name type="common">Parasitic nematode worm</name>
    <dbReference type="NCBI Taxonomy" id="54126"/>
    <lineage>
        <taxon>Eukaryota</taxon>
        <taxon>Metazoa</taxon>
        <taxon>Ecdysozoa</taxon>
        <taxon>Nematoda</taxon>
        <taxon>Chromadorea</taxon>
        <taxon>Rhabditida</taxon>
        <taxon>Rhabditina</taxon>
        <taxon>Diplogasteromorpha</taxon>
        <taxon>Diplogasteroidea</taxon>
        <taxon>Neodiplogasteridae</taxon>
        <taxon>Pristionchus</taxon>
    </lineage>
</organism>
<dbReference type="AlphaFoldDB" id="A0A2A6CDG8"/>
<gene>
    <name evidence="1" type="primary">WBGene00281546</name>
</gene>
<evidence type="ECO:0000313" key="1">
    <source>
        <dbReference type="EnsemblMetazoa" id="PPA43177.1"/>
    </source>
</evidence>
<dbReference type="EnsemblMetazoa" id="PPA43177.1">
    <property type="protein sequence ID" value="PPA43177.1"/>
    <property type="gene ID" value="WBGene00281546"/>
</dbReference>
<protein>
    <submittedName>
        <fullName evidence="1">Uncharacterized protein</fullName>
    </submittedName>
</protein>
<proteinExistence type="predicted"/>
<accession>A0A2A6CDG8</accession>
<evidence type="ECO:0000313" key="2">
    <source>
        <dbReference type="Proteomes" id="UP000005239"/>
    </source>
</evidence>
<reference evidence="2" key="1">
    <citation type="journal article" date="2008" name="Nat. Genet.">
        <title>The Pristionchus pacificus genome provides a unique perspective on nematode lifestyle and parasitism.</title>
        <authorList>
            <person name="Dieterich C."/>
            <person name="Clifton S.W."/>
            <person name="Schuster L.N."/>
            <person name="Chinwalla A."/>
            <person name="Delehaunty K."/>
            <person name="Dinkelacker I."/>
            <person name="Fulton L."/>
            <person name="Fulton R."/>
            <person name="Godfrey J."/>
            <person name="Minx P."/>
            <person name="Mitreva M."/>
            <person name="Roeseler W."/>
            <person name="Tian H."/>
            <person name="Witte H."/>
            <person name="Yang S.P."/>
            <person name="Wilson R.K."/>
            <person name="Sommer R.J."/>
        </authorList>
    </citation>
    <scope>NUCLEOTIDE SEQUENCE [LARGE SCALE GENOMIC DNA]</scope>
    <source>
        <strain evidence="2">PS312</strain>
    </source>
</reference>
<keyword evidence="2" id="KW-1185">Reference proteome</keyword>
<accession>A0A8R1UXI4</accession>
<reference evidence="1" key="2">
    <citation type="submission" date="2022-06" db="UniProtKB">
        <authorList>
            <consortium name="EnsemblMetazoa"/>
        </authorList>
    </citation>
    <scope>IDENTIFICATION</scope>
    <source>
        <strain evidence="1">PS312</strain>
    </source>
</reference>
<dbReference type="Proteomes" id="UP000005239">
    <property type="component" value="Unassembled WGS sequence"/>
</dbReference>